<reference evidence="4" key="1">
    <citation type="submission" date="2020-05" db="UniProtKB">
        <authorList>
            <consortium name="EnsemblMetazoa"/>
        </authorList>
    </citation>
    <scope>IDENTIFICATION</scope>
    <source>
        <strain evidence="4">BB02</strain>
    </source>
</reference>
<evidence type="ECO:0000313" key="4">
    <source>
        <dbReference type="EnsemblMetazoa" id="BGLB037778-PA"/>
    </source>
</evidence>
<keyword evidence="2" id="KW-0812">Transmembrane</keyword>
<accession>A0A2C9M2G7</accession>
<feature type="transmembrane region" description="Helical" evidence="2">
    <location>
        <begin position="110"/>
        <end position="128"/>
    </location>
</feature>
<protein>
    <recommendedName>
        <fullName evidence="3">Major facilitator superfamily (MFS) profile domain-containing protein</fullName>
    </recommendedName>
</protein>
<evidence type="ECO:0000313" key="5">
    <source>
        <dbReference type="Proteomes" id="UP000076420"/>
    </source>
</evidence>
<comment type="subcellular location">
    <subcellularLocation>
        <location evidence="1">Membrane</location>
        <topology evidence="1">Multi-pass membrane protein</topology>
    </subcellularLocation>
</comment>
<dbReference type="PANTHER" id="PTHR11360:SF284">
    <property type="entry name" value="EG:103B4.3 PROTEIN-RELATED"/>
    <property type="match status" value="1"/>
</dbReference>
<dbReference type="GO" id="GO:0016020">
    <property type="term" value="C:membrane"/>
    <property type="evidence" value="ECO:0007669"/>
    <property type="project" value="UniProtKB-SubCell"/>
</dbReference>
<organism evidence="4 5">
    <name type="scientific">Biomphalaria glabrata</name>
    <name type="common">Bloodfluke planorb</name>
    <name type="synonym">Freshwater snail</name>
    <dbReference type="NCBI Taxonomy" id="6526"/>
    <lineage>
        <taxon>Eukaryota</taxon>
        <taxon>Metazoa</taxon>
        <taxon>Spiralia</taxon>
        <taxon>Lophotrochozoa</taxon>
        <taxon>Mollusca</taxon>
        <taxon>Gastropoda</taxon>
        <taxon>Heterobranchia</taxon>
        <taxon>Euthyneura</taxon>
        <taxon>Panpulmonata</taxon>
        <taxon>Hygrophila</taxon>
        <taxon>Lymnaeoidea</taxon>
        <taxon>Planorbidae</taxon>
        <taxon>Biomphalaria</taxon>
    </lineage>
</organism>
<keyword evidence="2" id="KW-0472">Membrane</keyword>
<proteinExistence type="predicted"/>
<dbReference type="VEuPathDB" id="VectorBase:BGLAX_029199"/>
<dbReference type="KEGG" id="bgt:106064036"/>
<dbReference type="VEuPathDB" id="VectorBase:BGLB037778"/>
<dbReference type="InterPro" id="IPR020846">
    <property type="entry name" value="MFS_dom"/>
</dbReference>
<dbReference type="AlphaFoldDB" id="A0A2C9M2G7"/>
<gene>
    <name evidence="4" type="primary">106064036</name>
</gene>
<dbReference type="GO" id="GO:0008028">
    <property type="term" value="F:monocarboxylic acid transmembrane transporter activity"/>
    <property type="evidence" value="ECO:0007669"/>
    <property type="project" value="TreeGrafter"/>
</dbReference>
<keyword evidence="2" id="KW-1133">Transmembrane helix</keyword>
<evidence type="ECO:0000256" key="1">
    <source>
        <dbReference type="ARBA" id="ARBA00004141"/>
    </source>
</evidence>
<name>A0A2C9M2G7_BIOGL</name>
<evidence type="ECO:0000259" key="3">
    <source>
        <dbReference type="PROSITE" id="PS50850"/>
    </source>
</evidence>
<dbReference type="InterPro" id="IPR050327">
    <property type="entry name" value="Proton-linked_MCT"/>
</dbReference>
<feature type="transmembrane region" description="Helical" evidence="2">
    <location>
        <begin position="140"/>
        <end position="158"/>
    </location>
</feature>
<dbReference type="PANTHER" id="PTHR11360">
    <property type="entry name" value="MONOCARBOXYLATE TRANSPORTER"/>
    <property type="match status" value="1"/>
</dbReference>
<dbReference type="Gene3D" id="1.20.1250.20">
    <property type="entry name" value="MFS general substrate transporter like domains"/>
    <property type="match status" value="1"/>
</dbReference>
<sequence>MSQAARSRRQATEMTTENLDKMADQDKALLKVPNGVNGSIRVDKNANGLDVKIQPKREDNPYGIPIDRGWAWVIVVACFGMHVLVVGGIKSFGVLFVELQEKYHVQAKELGIIQGMAFTLMMALGLPANMLAQRFNSRKVVFMGGLLTALGFILTAYMPHFSLLYITYGVIT</sequence>
<dbReference type="Proteomes" id="UP000076420">
    <property type="component" value="Unassembled WGS sequence"/>
</dbReference>
<dbReference type="EnsemblMetazoa" id="BGLB037778-RA">
    <property type="protein sequence ID" value="BGLB037778-PA"/>
    <property type="gene ID" value="BGLB037778"/>
</dbReference>
<dbReference type="PROSITE" id="PS50850">
    <property type="entry name" value="MFS"/>
    <property type="match status" value="1"/>
</dbReference>
<dbReference type="SUPFAM" id="SSF103473">
    <property type="entry name" value="MFS general substrate transporter"/>
    <property type="match status" value="1"/>
</dbReference>
<feature type="domain" description="Major facilitator superfamily (MFS) profile" evidence="3">
    <location>
        <begin position="73"/>
        <end position="172"/>
    </location>
</feature>
<feature type="transmembrane region" description="Helical" evidence="2">
    <location>
        <begin position="70"/>
        <end position="90"/>
    </location>
</feature>
<evidence type="ECO:0000256" key="2">
    <source>
        <dbReference type="SAM" id="Phobius"/>
    </source>
</evidence>
<dbReference type="InterPro" id="IPR036259">
    <property type="entry name" value="MFS_trans_sf"/>
</dbReference>